<feature type="transmembrane region" description="Helical" evidence="1">
    <location>
        <begin position="151"/>
        <end position="172"/>
    </location>
</feature>
<organism evidence="2 3">
    <name type="scientific">Puccinia sorghi</name>
    <dbReference type="NCBI Taxonomy" id="27349"/>
    <lineage>
        <taxon>Eukaryota</taxon>
        <taxon>Fungi</taxon>
        <taxon>Dikarya</taxon>
        <taxon>Basidiomycota</taxon>
        <taxon>Pucciniomycotina</taxon>
        <taxon>Pucciniomycetes</taxon>
        <taxon>Pucciniales</taxon>
        <taxon>Pucciniaceae</taxon>
        <taxon>Puccinia</taxon>
    </lineage>
</organism>
<accession>A0A0L6V583</accession>
<evidence type="ECO:0000313" key="3">
    <source>
        <dbReference type="Proteomes" id="UP000037035"/>
    </source>
</evidence>
<keyword evidence="1" id="KW-1133">Transmembrane helix</keyword>
<proteinExistence type="predicted"/>
<comment type="caution">
    <text evidence="2">The sequence shown here is derived from an EMBL/GenBank/DDBJ whole genome shotgun (WGS) entry which is preliminary data.</text>
</comment>
<protein>
    <submittedName>
        <fullName evidence="2">Uncharacterized protein</fullName>
    </submittedName>
</protein>
<keyword evidence="3" id="KW-1185">Reference proteome</keyword>
<evidence type="ECO:0000313" key="2">
    <source>
        <dbReference type="EMBL" id="KNZ55712.1"/>
    </source>
</evidence>
<dbReference type="EMBL" id="LAVV01007506">
    <property type="protein sequence ID" value="KNZ55712.1"/>
    <property type="molecule type" value="Genomic_DNA"/>
</dbReference>
<keyword evidence="1" id="KW-0472">Membrane</keyword>
<dbReference type="VEuPathDB" id="FungiDB:VP01_2603g1"/>
<dbReference type="Proteomes" id="UP000037035">
    <property type="component" value="Unassembled WGS sequence"/>
</dbReference>
<sequence length="571" mass="64490">MAHSRRHNMSQSFRNLAGKELIISLSPARTSRIVDPAGLKPPIVHGLRTATAPPALAQTCHDKKKKTRHSVALLPSTKRYACKTNQPRRKAVGSCCQRLPLQLKNPVPPAAVLPTFNHATHIRFAHSSGKLYFFIIFSTKKLKIISMRARTAFSLLATLFLVFGSCICPFLPSHPNIFGLKWEASMDTIGVTEFPETANEVARIEVHESTENSGWHSLWVNNPFDSDMHVTVASRDFIIEEDLTSGVRVLEMREKPNTITAWWSENPIDQIELRLTYTAAPCSTLYVLKLHQFLFFFSFSSESYTTGEVDRFFIGRQTNFLSVCPPARYVDCPSGCQPFFSGAKIDSISASKSLFCRFFSLAERIPIFYWLENRKIIGLRATTRFFIDCSPSQFVNCSPSQFVNCSPAGPAAASNGPAWVVPKRGRLRCSGGVDQAQVNWLLVHYSRIKGKEDHLQIFIPNFVRKKNTSEWVIIHRNSRCYLVLDGPSHVLHNILQQALQICIQKKKSVWMCFTSQASQEMYSRLLIVWGLPLDILQVFIDGVPVNMGSNYKAGFFTLFRSAFVIFFSICK</sequence>
<reference evidence="2 3" key="1">
    <citation type="submission" date="2015-08" db="EMBL/GenBank/DDBJ databases">
        <title>Next Generation Sequencing and Analysis of the Genome of Puccinia sorghi L Schw, the Causal Agent of Maize Common Rust.</title>
        <authorList>
            <person name="Rochi L."/>
            <person name="Burguener G."/>
            <person name="Darino M."/>
            <person name="Turjanski A."/>
            <person name="Kreff E."/>
            <person name="Dieguez M.J."/>
            <person name="Sacco F."/>
        </authorList>
    </citation>
    <scope>NUCLEOTIDE SEQUENCE [LARGE SCALE GENOMIC DNA]</scope>
    <source>
        <strain evidence="2 3">RO10H11247</strain>
    </source>
</reference>
<keyword evidence="1" id="KW-0812">Transmembrane</keyword>
<name>A0A0L6V583_9BASI</name>
<evidence type="ECO:0000256" key="1">
    <source>
        <dbReference type="SAM" id="Phobius"/>
    </source>
</evidence>
<gene>
    <name evidence="2" type="ORF">VP01_2603g1</name>
</gene>
<dbReference type="AlphaFoldDB" id="A0A0L6V583"/>